<reference evidence="2" key="1">
    <citation type="journal article" date="2019" name="Int. J. Syst. Evol. Microbiol.">
        <title>The Global Catalogue of Microorganisms (GCM) 10K type strain sequencing project: providing services to taxonomists for standard genome sequencing and annotation.</title>
        <authorList>
            <consortium name="The Broad Institute Genomics Platform"/>
            <consortium name="The Broad Institute Genome Sequencing Center for Infectious Disease"/>
            <person name="Wu L."/>
            <person name="Ma J."/>
        </authorList>
    </citation>
    <scope>NUCLEOTIDE SEQUENCE [LARGE SCALE GENOMIC DNA]</scope>
    <source>
        <strain evidence="2">NBRC 105857</strain>
    </source>
</reference>
<evidence type="ECO:0000313" key="1">
    <source>
        <dbReference type="EMBL" id="GLR26544.1"/>
    </source>
</evidence>
<dbReference type="RefSeq" id="WP_284281167.1">
    <property type="nucleotide sequence ID" value="NZ_BSOJ01000015.1"/>
</dbReference>
<gene>
    <name evidence="1" type="ORF">GCM10007875_16340</name>
</gene>
<comment type="caution">
    <text evidence="1">The sequence shown here is derived from an EMBL/GenBank/DDBJ whole genome shotgun (WGS) entry which is preliminary data.</text>
</comment>
<sequence length="146" mass="15942">MTLPYENTTAGGKALAELQTLLRGFGCSKFGSMLDDEAGELLVQFEYRGQMVSVKASMKGYAAAWLKEHPYTSRMQKSKAQHEAKAMEVASVAVYSILRDWIKGQITAIQTGVLSFEGAFLGQLLLPSGKTVLEHARLQKILGETA</sequence>
<accession>A0ABQ5YPN9</accession>
<keyword evidence="2" id="KW-1185">Reference proteome</keyword>
<name>A0ABQ5YPN9_9BURK</name>
<dbReference type="EMBL" id="BSOJ01000015">
    <property type="protein sequence ID" value="GLR26544.1"/>
    <property type="molecule type" value="Genomic_DNA"/>
</dbReference>
<dbReference type="Proteomes" id="UP001156664">
    <property type="component" value="Unassembled WGS sequence"/>
</dbReference>
<evidence type="ECO:0000313" key="2">
    <source>
        <dbReference type="Proteomes" id="UP001156664"/>
    </source>
</evidence>
<proteinExistence type="predicted"/>
<organism evidence="1 2">
    <name type="scientific">Limnobacter litoralis</name>
    <dbReference type="NCBI Taxonomy" id="481366"/>
    <lineage>
        <taxon>Bacteria</taxon>
        <taxon>Pseudomonadati</taxon>
        <taxon>Pseudomonadota</taxon>
        <taxon>Betaproteobacteria</taxon>
        <taxon>Burkholderiales</taxon>
        <taxon>Burkholderiaceae</taxon>
        <taxon>Limnobacter</taxon>
    </lineage>
</organism>
<protein>
    <submittedName>
        <fullName evidence="1">Uncharacterized protein</fullName>
    </submittedName>
</protein>